<sequence>MHYSNLQEHRFNHNPSFNYSYISQPFFGDHRPDGYFEKVRSSKDNKSKTSKGLEGDEKCQGKYLKHIFNALKNKTSSELAAFINFNSVVNEVEYELSSVSFLNEPSKSIVPFYDYETYTVNNTNKKVGCGAFSKDVITSNRSHSHSQTTVSEVTITSFRAEIVKSEKKVGPDANINDEKIHSVKTSNNDKFHPYREVYEEKPAVNFLSRVLSMFKSKKDSKTCGCDTFNKEPEEPKTFAKDPDSLEPLFQNSNCKCSDTVIKVDNKIVQNDNKPNKSNKLRCNTLNRYKCERCGKIDLDKLDNRCPKLKLEEDALMFLLKLEARQNFKQIRNIQKQLKEQFEKLEDLNRKYISLMKIIFPDKLTKVGTDVSTDTVATRDKEVDAKTKKTDSCVCATKKKPSLYSRLFKKSKCDASCKCCLTPRPDKDKCKFFLEKKTSKKKTKEKDSKTSKDSKKKEKKEKKGKKEKK</sequence>
<accession>A0A9P0D8K2</accession>
<feature type="compositionally biased region" description="Basic residues" evidence="2">
    <location>
        <begin position="456"/>
        <end position="468"/>
    </location>
</feature>
<dbReference type="OrthoDB" id="6782519at2759"/>
<dbReference type="Proteomes" id="UP001153636">
    <property type="component" value="Chromosome 8"/>
</dbReference>
<protein>
    <submittedName>
        <fullName evidence="3">Uncharacterized protein</fullName>
    </submittedName>
</protein>
<evidence type="ECO:0000256" key="1">
    <source>
        <dbReference type="SAM" id="Coils"/>
    </source>
</evidence>
<gene>
    <name evidence="3" type="ORF">PSYICH_LOCUS14465</name>
</gene>
<dbReference type="EMBL" id="OV651820">
    <property type="protein sequence ID" value="CAH1113934.1"/>
    <property type="molecule type" value="Genomic_DNA"/>
</dbReference>
<keyword evidence="1" id="KW-0175">Coiled coil</keyword>
<keyword evidence="4" id="KW-1185">Reference proteome</keyword>
<name>A0A9P0D8K2_9CUCU</name>
<evidence type="ECO:0000313" key="3">
    <source>
        <dbReference type="EMBL" id="CAH1113934.1"/>
    </source>
</evidence>
<dbReference type="AlphaFoldDB" id="A0A9P0D8K2"/>
<organism evidence="3 4">
    <name type="scientific">Psylliodes chrysocephalus</name>
    <dbReference type="NCBI Taxonomy" id="3402493"/>
    <lineage>
        <taxon>Eukaryota</taxon>
        <taxon>Metazoa</taxon>
        <taxon>Ecdysozoa</taxon>
        <taxon>Arthropoda</taxon>
        <taxon>Hexapoda</taxon>
        <taxon>Insecta</taxon>
        <taxon>Pterygota</taxon>
        <taxon>Neoptera</taxon>
        <taxon>Endopterygota</taxon>
        <taxon>Coleoptera</taxon>
        <taxon>Polyphaga</taxon>
        <taxon>Cucujiformia</taxon>
        <taxon>Chrysomeloidea</taxon>
        <taxon>Chrysomelidae</taxon>
        <taxon>Galerucinae</taxon>
        <taxon>Alticini</taxon>
        <taxon>Psylliodes</taxon>
    </lineage>
</organism>
<reference evidence="3" key="1">
    <citation type="submission" date="2022-01" db="EMBL/GenBank/DDBJ databases">
        <authorList>
            <person name="King R."/>
        </authorList>
    </citation>
    <scope>NUCLEOTIDE SEQUENCE</scope>
</reference>
<feature type="region of interest" description="Disordered" evidence="2">
    <location>
        <begin position="437"/>
        <end position="468"/>
    </location>
</feature>
<proteinExistence type="predicted"/>
<evidence type="ECO:0000256" key="2">
    <source>
        <dbReference type="SAM" id="MobiDB-lite"/>
    </source>
</evidence>
<evidence type="ECO:0000313" key="4">
    <source>
        <dbReference type="Proteomes" id="UP001153636"/>
    </source>
</evidence>
<feature type="compositionally biased region" description="Basic and acidic residues" evidence="2">
    <location>
        <begin position="443"/>
        <end position="455"/>
    </location>
</feature>
<feature type="coiled-coil region" evidence="1">
    <location>
        <begin position="320"/>
        <end position="354"/>
    </location>
</feature>